<accession>A0ABY3MWS7</accession>
<dbReference type="Gene3D" id="3.40.30.10">
    <property type="entry name" value="Glutaredoxin"/>
    <property type="match status" value="1"/>
</dbReference>
<keyword evidence="2" id="KW-1185">Reference proteome</keyword>
<protein>
    <recommendedName>
        <fullName evidence="3">Protein-disulfide isomerase</fullName>
    </recommendedName>
</protein>
<name>A0ABY3MWS7_9GAMM</name>
<proteinExistence type="predicted"/>
<sequence length="206" mass="22990">MAAQIFFIYDTHCPWSYAVTPLVNAVNQILPEVSINLWHCAYFSDADGDNFITKQQIGQVKDLSLVNFSPEYIKSLAQSKDSTVCANLMTWATAKTPRQALALLNALQTAHFNKGNELSEQTDLTDIVEEFKLSIPAKVLNKTKLTSDAQVQVQEVYALQEIIQTQAIPAILLAVDDELVLMNHNLYLQDTDAFVEAVKVELNKNS</sequence>
<gene>
    <name evidence="1" type="ORF">CWS31_009845</name>
</gene>
<organism evidence="1 2">
    <name type="scientific">Colwellia echini</name>
    <dbReference type="NCBI Taxonomy" id="1982103"/>
    <lineage>
        <taxon>Bacteria</taxon>
        <taxon>Pseudomonadati</taxon>
        <taxon>Pseudomonadota</taxon>
        <taxon>Gammaproteobacteria</taxon>
        <taxon>Alteromonadales</taxon>
        <taxon>Colwelliaceae</taxon>
        <taxon>Colwellia</taxon>
    </lineage>
</organism>
<dbReference type="RefSeq" id="WP_101344069.1">
    <property type="nucleotide sequence ID" value="NZ_PJAI02000009.1"/>
</dbReference>
<evidence type="ECO:0000313" key="2">
    <source>
        <dbReference type="Proteomes" id="UP000815846"/>
    </source>
</evidence>
<evidence type="ECO:0008006" key="3">
    <source>
        <dbReference type="Google" id="ProtNLM"/>
    </source>
</evidence>
<evidence type="ECO:0000313" key="1">
    <source>
        <dbReference type="EMBL" id="TYK65653.1"/>
    </source>
</evidence>
<dbReference type="InterPro" id="IPR036249">
    <property type="entry name" value="Thioredoxin-like_sf"/>
</dbReference>
<dbReference type="Proteomes" id="UP000815846">
    <property type="component" value="Unassembled WGS sequence"/>
</dbReference>
<dbReference type="SUPFAM" id="SSF52833">
    <property type="entry name" value="Thioredoxin-like"/>
    <property type="match status" value="1"/>
</dbReference>
<dbReference type="EMBL" id="PJAI02000009">
    <property type="protein sequence ID" value="TYK65653.1"/>
    <property type="molecule type" value="Genomic_DNA"/>
</dbReference>
<comment type="caution">
    <text evidence="1">The sequence shown here is derived from an EMBL/GenBank/DDBJ whole genome shotgun (WGS) entry which is preliminary data.</text>
</comment>
<reference evidence="1 2" key="1">
    <citation type="submission" date="2019-08" db="EMBL/GenBank/DDBJ databases">
        <title>Microbe sample from Colwellia echini.</title>
        <authorList>
            <person name="Christiansen L."/>
            <person name="Pathiraja D."/>
            <person name="Schultz-Johansen M."/>
            <person name="Choi I.-G."/>
            <person name="Stougaard P."/>
        </authorList>
    </citation>
    <scope>NUCLEOTIDE SEQUENCE [LARGE SCALE GENOMIC DNA]</scope>
    <source>
        <strain evidence="1 2">A3</strain>
    </source>
</reference>